<dbReference type="SUPFAM" id="SSF75011">
    <property type="entry name" value="3-carboxy-cis,cis-mucoante lactonizing enzyme"/>
    <property type="match status" value="1"/>
</dbReference>
<protein>
    <submittedName>
        <fullName evidence="2">Uncharacterized protein</fullName>
    </submittedName>
</protein>
<sequence length="446" mass="46759">MKTIKMLTWSATAALACTGSAWADDYFLATGRWDNTAIVIDLKQAIDPKNDGTPNAVFSRIRVTPDIDAKGTGKADTIASGQPIIITVDDKGRRAYVVNHSGKSTPEEAGSFQHGWPGSVTVVNLDKALMRANDGTVGAVEGYIDSKGFGATGFALAPDGKHGALAHAEDKGNEDGGRHINIVDLAKMEVVHRIPQAYGKPDCPPATIPHKAPDPAFGCYADTNGVTISPLAGGVIFTANGGTNDVSVISLPKALAGDETAEIGRIPMQTGGFGISTSPDGKYVVHASREDARDGKEGNTISVIDVEKAVAEPSKGEINRLLSGTDNEGEATRPFAAAFTPDSTHIVSTNFRSNNLTIYDARKAVAGEKALVKHVKLETPNGEPSRPRGIAFSSDGKYMAISGAPKSKPNTGVVWVLDAETFEVKGRVTEIGNESYLIGGFTGTAK</sequence>
<comment type="caution">
    <text evidence="2">The sequence shown here is derived from an EMBL/GenBank/DDBJ whole genome shotgun (WGS) entry which is preliminary data.</text>
</comment>
<keyword evidence="1" id="KW-0732">Signal</keyword>
<evidence type="ECO:0000313" key="2">
    <source>
        <dbReference type="EMBL" id="MDX6805686.1"/>
    </source>
</evidence>
<dbReference type="InterPro" id="IPR019405">
    <property type="entry name" value="Lactonase_7-beta_prop"/>
</dbReference>
<dbReference type="EMBL" id="JAXAFJ010000002">
    <property type="protein sequence ID" value="MDX6805686.1"/>
    <property type="molecule type" value="Genomic_DNA"/>
</dbReference>
<organism evidence="2 3">
    <name type="scientific">Terrihabitans rhizophilus</name>
    <dbReference type="NCBI Taxonomy" id="3092662"/>
    <lineage>
        <taxon>Bacteria</taxon>
        <taxon>Pseudomonadati</taxon>
        <taxon>Pseudomonadota</taxon>
        <taxon>Alphaproteobacteria</taxon>
        <taxon>Hyphomicrobiales</taxon>
        <taxon>Terrihabitans</taxon>
    </lineage>
</organism>
<dbReference type="Pfam" id="PF10282">
    <property type="entry name" value="Lactonase"/>
    <property type="match status" value="1"/>
</dbReference>
<dbReference type="PROSITE" id="PS51257">
    <property type="entry name" value="PROKAR_LIPOPROTEIN"/>
    <property type="match status" value="1"/>
</dbReference>
<reference evidence="2 3" key="1">
    <citation type="submission" date="2023-11" db="EMBL/GenBank/DDBJ databases">
        <authorList>
            <person name="Bao R."/>
        </authorList>
    </citation>
    <scope>NUCLEOTIDE SEQUENCE [LARGE SCALE GENOMIC DNA]</scope>
    <source>
        <strain evidence="2 3">PJ23</strain>
    </source>
</reference>
<keyword evidence="3" id="KW-1185">Reference proteome</keyword>
<evidence type="ECO:0000313" key="3">
    <source>
        <dbReference type="Proteomes" id="UP001274321"/>
    </source>
</evidence>
<evidence type="ECO:0000256" key="1">
    <source>
        <dbReference type="SAM" id="SignalP"/>
    </source>
</evidence>
<dbReference type="Gene3D" id="2.130.10.10">
    <property type="entry name" value="YVTN repeat-like/Quinoprotein amine dehydrogenase"/>
    <property type="match status" value="3"/>
</dbReference>
<dbReference type="Proteomes" id="UP001274321">
    <property type="component" value="Unassembled WGS sequence"/>
</dbReference>
<dbReference type="PANTHER" id="PTHR47197:SF3">
    <property type="entry name" value="DIHYDRO-HEME D1 DEHYDROGENASE"/>
    <property type="match status" value="1"/>
</dbReference>
<dbReference type="PANTHER" id="PTHR47197">
    <property type="entry name" value="PROTEIN NIRF"/>
    <property type="match status" value="1"/>
</dbReference>
<accession>A0ABU4RLH6</accession>
<feature type="chain" id="PRO_5047298283" evidence="1">
    <location>
        <begin position="24"/>
        <end position="446"/>
    </location>
</feature>
<feature type="signal peptide" evidence="1">
    <location>
        <begin position="1"/>
        <end position="23"/>
    </location>
</feature>
<proteinExistence type="predicted"/>
<dbReference type="RefSeq" id="WP_319843790.1">
    <property type="nucleotide sequence ID" value="NZ_JAXAFJ010000002.1"/>
</dbReference>
<name>A0ABU4RLH6_9HYPH</name>
<dbReference type="InterPro" id="IPR015943">
    <property type="entry name" value="WD40/YVTN_repeat-like_dom_sf"/>
</dbReference>
<dbReference type="InterPro" id="IPR051200">
    <property type="entry name" value="Host-pathogen_enzymatic-act"/>
</dbReference>
<gene>
    <name evidence="2" type="ORF">SCD90_06395</name>
</gene>